<comment type="cofactor">
    <cofactor evidence="1">
        <name>Zn(2+)</name>
        <dbReference type="ChEBI" id="CHEBI:29105"/>
    </cofactor>
</comment>
<dbReference type="AlphaFoldDB" id="A0A366IAB6"/>
<keyword evidence="11 16" id="KW-0653">Protein transport</keyword>
<organism evidence="22 23">
    <name type="scientific">Brenneria salicis ATCC 15712 = DSM 30166</name>
    <dbReference type="NCBI Taxonomy" id="714314"/>
    <lineage>
        <taxon>Bacteria</taxon>
        <taxon>Pseudomonadati</taxon>
        <taxon>Pseudomonadota</taxon>
        <taxon>Gammaproteobacteria</taxon>
        <taxon>Enterobacterales</taxon>
        <taxon>Pectobacteriaceae</taxon>
        <taxon>Brenneria</taxon>
    </lineage>
</organism>
<comment type="induction">
    <text evidence="16">Repressed under conditions of excess protein secretion capacity and derepressed when protein secretion becomes limiting. This is regulated by SecM.</text>
</comment>
<evidence type="ECO:0000256" key="9">
    <source>
        <dbReference type="ARBA" id="ARBA00022833"/>
    </source>
</evidence>
<evidence type="ECO:0000256" key="12">
    <source>
        <dbReference type="ARBA" id="ARBA00022967"/>
    </source>
</evidence>
<evidence type="ECO:0000256" key="5">
    <source>
        <dbReference type="ARBA" id="ARBA00022490"/>
    </source>
</evidence>
<evidence type="ECO:0000256" key="11">
    <source>
        <dbReference type="ARBA" id="ARBA00022927"/>
    </source>
</evidence>
<keyword evidence="23" id="KW-1185">Reference proteome</keyword>
<dbReference type="InterPro" id="IPR044722">
    <property type="entry name" value="SecA_SF2_C"/>
</dbReference>
<dbReference type="GO" id="GO:0005524">
    <property type="term" value="F:ATP binding"/>
    <property type="evidence" value="ECO:0007669"/>
    <property type="project" value="UniProtKB-UniRule"/>
</dbReference>
<keyword evidence="10 16" id="KW-0067">ATP-binding</keyword>
<dbReference type="Pfam" id="PF21090">
    <property type="entry name" value="P-loop_SecA"/>
    <property type="match status" value="1"/>
</dbReference>
<name>A0A366IAB6_9GAMM</name>
<evidence type="ECO:0000256" key="2">
    <source>
        <dbReference type="ARBA" id="ARBA00007650"/>
    </source>
</evidence>
<dbReference type="SMART" id="SM00958">
    <property type="entry name" value="SecA_PP_bind"/>
    <property type="match status" value="1"/>
</dbReference>
<feature type="binding site" evidence="16">
    <location>
        <position position="103"/>
    </location>
    <ligand>
        <name>ATP</name>
        <dbReference type="ChEBI" id="CHEBI:30616"/>
    </ligand>
</feature>
<evidence type="ECO:0000256" key="4">
    <source>
        <dbReference type="ARBA" id="ARBA00022475"/>
    </source>
</evidence>
<dbReference type="NCBIfam" id="NF009538">
    <property type="entry name" value="PRK12904.1"/>
    <property type="match status" value="1"/>
</dbReference>
<evidence type="ECO:0000256" key="3">
    <source>
        <dbReference type="ARBA" id="ARBA00022448"/>
    </source>
</evidence>
<dbReference type="InterPro" id="IPR004027">
    <property type="entry name" value="SEC_C_motif"/>
</dbReference>
<evidence type="ECO:0000256" key="10">
    <source>
        <dbReference type="ARBA" id="ARBA00022840"/>
    </source>
</evidence>
<dbReference type="InterPro" id="IPR027417">
    <property type="entry name" value="P-loop_NTPase"/>
</dbReference>
<accession>A0A366IAB6</accession>
<dbReference type="FunFam" id="1.10.3060.10:FF:000001">
    <property type="entry name" value="Preprotein translocase subunit SecA"/>
    <property type="match status" value="1"/>
</dbReference>
<evidence type="ECO:0000256" key="14">
    <source>
        <dbReference type="ARBA" id="ARBA00023136"/>
    </source>
</evidence>
<dbReference type="CDD" id="cd17928">
    <property type="entry name" value="DEXDc_SecA"/>
    <property type="match status" value="1"/>
</dbReference>
<feature type="compositionally biased region" description="Basic residues" evidence="18">
    <location>
        <begin position="905"/>
        <end position="916"/>
    </location>
</feature>
<dbReference type="InterPro" id="IPR001650">
    <property type="entry name" value="Helicase_C-like"/>
</dbReference>
<dbReference type="CDD" id="cd18803">
    <property type="entry name" value="SF2_C_secA"/>
    <property type="match status" value="1"/>
</dbReference>
<dbReference type="FunFam" id="3.40.50.300:FF:000081">
    <property type="entry name" value="Preprotein translocase subunit SecA"/>
    <property type="match status" value="1"/>
</dbReference>
<evidence type="ECO:0000256" key="6">
    <source>
        <dbReference type="ARBA" id="ARBA00022519"/>
    </source>
</evidence>
<comment type="similarity">
    <text evidence="2 16 17">Belongs to the SecA family.</text>
</comment>
<protein>
    <recommendedName>
        <fullName evidence="16 17">Protein translocase subunit SecA</fullName>
        <ecNumber evidence="16">7.4.2.8</ecNumber>
    </recommendedName>
</protein>
<comment type="catalytic activity">
    <reaction evidence="15 16">
        <text>ATP + H2O + cellular proteinSide 1 = ADP + phosphate + cellular proteinSide 2.</text>
        <dbReference type="EC" id="7.4.2.8"/>
    </reaction>
</comment>
<keyword evidence="9" id="KW-0862">Zinc</keyword>
<comment type="function">
    <text evidence="16">Part of the Sec protein translocase complex. Interacts with the SecYEG preprotein conducting channel. Has a central role in coupling the hydrolysis of ATP to the transfer of proteins into and across the cell membrane, serving both as a receptor for the preprotein-SecB complex and as an ATP-driven molecular motor driving the stepwise translocation of polypeptide chains across the membrane.</text>
</comment>
<comment type="subunit">
    <text evidence="16">Monomer and homodimer. Part of the essential Sec protein translocation apparatus which comprises SecA, SecYEG and auxiliary proteins SecDF-YajC and YidC.</text>
</comment>
<gene>
    <name evidence="16" type="primary">secA</name>
    <name evidence="22" type="ORF">DES54_102111</name>
</gene>
<feature type="binding site" evidence="16">
    <location>
        <begin position="121"/>
        <end position="125"/>
    </location>
    <ligand>
        <name>ATP</name>
        <dbReference type="ChEBI" id="CHEBI:30616"/>
    </ligand>
</feature>
<dbReference type="FunFam" id="3.40.50.300:FF:000113">
    <property type="entry name" value="Preprotein translocase subunit SecA"/>
    <property type="match status" value="1"/>
</dbReference>
<comment type="caution">
    <text evidence="22">The sequence shown here is derived from an EMBL/GenBank/DDBJ whole genome shotgun (WGS) entry which is preliminary data.</text>
</comment>
<dbReference type="InterPro" id="IPR000185">
    <property type="entry name" value="SecA"/>
</dbReference>
<dbReference type="PROSITE" id="PS51194">
    <property type="entry name" value="HELICASE_CTER"/>
    <property type="match status" value="1"/>
</dbReference>
<dbReference type="GO" id="GO:0046872">
    <property type="term" value="F:metal ion binding"/>
    <property type="evidence" value="ECO:0007669"/>
    <property type="project" value="UniProtKB-KW"/>
</dbReference>
<evidence type="ECO:0000256" key="13">
    <source>
        <dbReference type="ARBA" id="ARBA00023010"/>
    </source>
</evidence>
<dbReference type="GO" id="GO:0005886">
    <property type="term" value="C:plasma membrane"/>
    <property type="evidence" value="ECO:0007669"/>
    <property type="project" value="UniProtKB-SubCell"/>
</dbReference>
<dbReference type="SUPFAM" id="SSF81886">
    <property type="entry name" value="Helical scaffold and wing domains of SecA"/>
    <property type="match status" value="1"/>
</dbReference>
<dbReference type="InterPro" id="IPR014018">
    <property type="entry name" value="SecA_motor_DEAD"/>
</dbReference>
<evidence type="ECO:0000259" key="20">
    <source>
        <dbReference type="PROSITE" id="PS51194"/>
    </source>
</evidence>
<evidence type="ECO:0000256" key="18">
    <source>
        <dbReference type="SAM" id="MobiDB-lite"/>
    </source>
</evidence>
<keyword evidence="5 16" id="KW-0963">Cytoplasm</keyword>
<dbReference type="InterPro" id="IPR036670">
    <property type="entry name" value="SecA_X-link_sf"/>
</dbReference>
<dbReference type="Proteomes" id="UP000253046">
    <property type="component" value="Unassembled WGS sequence"/>
</dbReference>
<evidence type="ECO:0000256" key="17">
    <source>
        <dbReference type="RuleBase" id="RU003874"/>
    </source>
</evidence>
<dbReference type="GO" id="GO:0043952">
    <property type="term" value="P:protein transport by the Sec complex"/>
    <property type="evidence" value="ECO:0007669"/>
    <property type="project" value="UniProtKB-ARBA"/>
</dbReference>
<dbReference type="GO" id="GO:0008564">
    <property type="term" value="F:protein-exporting ATPase activity"/>
    <property type="evidence" value="ECO:0007669"/>
    <property type="project" value="UniProtKB-EC"/>
</dbReference>
<keyword evidence="4 16" id="KW-1003">Cell membrane</keyword>
<dbReference type="SUPFAM" id="SSF81767">
    <property type="entry name" value="Pre-protein crosslinking domain of SecA"/>
    <property type="match status" value="1"/>
</dbReference>
<dbReference type="GO" id="GO:0006605">
    <property type="term" value="P:protein targeting"/>
    <property type="evidence" value="ECO:0007669"/>
    <property type="project" value="UniProtKB-UniRule"/>
</dbReference>
<evidence type="ECO:0000313" key="23">
    <source>
        <dbReference type="Proteomes" id="UP000253046"/>
    </source>
</evidence>
<feature type="domain" description="Helicase ATP-binding" evidence="19">
    <location>
        <begin position="105"/>
        <end position="263"/>
    </location>
</feature>
<dbReference type="HAMAP" id="MF_01382">
    <property type="entry name" value="SecA"/>
    <property type="match status" value="1"/>
</dbReference>
<keyword evidence="13 16" id="KW-0811">Translocation</keyword>
<evidence type="ECO:0000259" key="19">
    <source>
        <dbReference type="PROSITE" id="PS51192"/>
    </source>
</evidence>
<evidence type="ECO:0000256" key="16">
    <source>
        <dbReference type="HAMAP-Rule" id="MF_01382"/>
    </source>
</evidence>
<proteinExistence type="evidence at transcript level"/>
<dbReference type="Gene3D" id="1.10.3060.10">
    <property type="entry name" value="Helical scaffold and wing domains of SecA"/>
    <property type="match status" value="1"/>
</dbReference>
<evidence type="ECO:0000256" key="7">
    <source>
        <dbReference type="ARBA" id="ARBA00022723"/>
    </source>
</evidence>
<dbReference type="InterPro" id="IPR020937">
    <property type="entry name" value="SecA_CS"/>
</dbReference>
<dbReference type="InterPro" id="IPR036266">
    <property type="entry name" value="SecA_Wing/Scaffold_sf"/>
</dbReference>
<dbReference type="PANTHER" id="PTHR30612:SF0">
    <property type="entry name" value="CHLOROPLAST PROTEIN-TRANSPORTING ATPASE"/>
    <property type="match status" value="1"/>
</dbReference>
<dbReference type="GO" id="GO:0017038">
    <property type="term" value="P:protein import"/>
    <property type="evidence" value="ECO:0007669"/>
    <property type="project" value="InterPro"/>
</dbReference>
<feature type="domain" description="SecA family profile" evidence="21">
    <location>
        <begin position="19"/>
        <end position="635"/>
    </location>
</feature>
<dbReference type="InterPro" id="IPR014001">
    <property type="entry name" value="Helicase_ATP-bd"/>
</dbReference>
<dbReference type="InterPro" id="IPR011115">
    <property type="entry name" value="SecA_DEAD"/>
</dbReference>
<keyword evidence="12 16" id="KW-1278">Translocase</keyword>
<dbReference type="Gene3D" id="3.40.50.300">
    <property type="entry name" value="P-loop containing nucleotide triphosphate hydrolases"/>
    <property type="match status" value="2"/>
</dbReference>
<dbReference type="PRINTS" id="PR00906">
    <property type="entry name" value="SECA"/>
</dbReference>
<evidence type="ECO:0000256" key="15">
    <source>
        <dbReference type="ARBA" id="ARBA00034006"/>
    </source>
</evidence>
<dbReference type="Gene3D" id="3.90.1440.10">
    <property type="entry name" value="SecA, preprotein cross-linking domain"/>
    <property type="match status" value="1"/>
</dbReference>
<dbReference type="PROSITE" id="PS01312">
    <property type="entry name" value="SECA"/>
    <property type="match status" value="1"/>
</dbReference>
<sequence length="916" mass="104392">MLCSRWMSGIFEIKTIMVMNILTKIFGSRNDRTLRRMRKNVDVINRLEPAMEALSDEELKAKTTEFRARLEKGEALESLLPEAFAVVREASKRVFGMRHFDVQLIGGMVLNERCIAEMRTGEGKTLTATLPAYLNALTGRGVHVVTVNDYLAQRDAENNRPLFEFLGLSVGINLPGMPSPAKREAYAADITYGTNNEYGFDYLRDNMAFSPEDRVQRKLYYALVDEVDSILIDEARTPLIISGPAEDSSELYTRVNTIIPHLIRQEKEDSDTFHGEGHFSVDEKSRQVNLTERGLVLVEELLVKEGIMDEGESLYSPTNIMLMHHVTAALRAHVLFTRDVDYIVKDGEVIIVDEHTGRTMQGRRWSDGLHQAVEAKEHVTIQNENQTLASITFQNYFRLYEKLAGMTGTADTEAFEFSSIYKLDTIVVPTNRPMIRKDLPDLVYMTEQEKIDAIIEDIKERTEKGQPVLVGTISIEKSEVISHALEKADIKHSVLNAKFHAMEADIVAQAGQSGAVTIATNMAGRGTDIVLGGSWQAEIDHLENPDEQQIAAIKAAWQERHDAVLAAGGLHIIGTERHESRRIDNQLRGRSGRQGDPGSSRFYLSMEDALMRIFASDRVSNMMRKLGMKPGEAIEHPWVTKAIANAQRKVESRNFDIRKQLLEYDDVANDQRRAIYTQRNELLDVSDISETINSIREDVFKVTIDSYIPPQSLEEMWDTEGLEQRLKNDFDLDMPIKAWLDKEPELHEETLRERIFQQAIDMYQRKEAIVGSEVMRNFEKGVMLQTLDSLWKEHLAAMDYLRQGIHLRGYAQKDPKQEYKRESFSMFAAMLESLKYEVISTLSKVQVRMPEEIEALEQQRREDAERLARQQQLSHQEEENLDAAAPVHADRKIGRNDPCPCGSGKKYKQCHGRLQK</sequence>
<dbReference type="PROSITE" id="PS51196">
    <property type="entry name" value="SECA_MOTOR_DEAD"/>
    <property type="match status" value="1"/>
</dbReference>
<dbReference type="InterPro" id="IPR011130">
    <property type="entry name" value="SecA_preprotein_X-link_dom"/>
</dbReference>
<keyword evidence="14 16" id="KW-0472">Membrane</keyword>
<dbReference type="GO" id="GO:0031522">
    <property type="term" value="C:cell envelope Sec protein transport complex"/>
    <property type="evidence" value="ECO:0007669"/>
    <property type="project" value="TreeGrafter"/>
</dbReference>
<keyword evidence="7" id="KW-0479">Metal-binding</keyword>
<feature type="binding site" evidence="16">
    <location>
        <position position="528"/>
    </location>
    <ligand>
        <name>ATP</name>
        <dbReference type="ChEBI" id="CHEBI:30616"/>
    </ligand>
</feature>
<dbReference type="SMART" id="SM00957">
    <property type="entry name" value="SecA_DEAD"/>
    <property type="match status" value="1"/>
</dbReference>
<dbReference type="EC" id="7.4.2.8" evidence="16"/>
<feature type="region of interest" description="Disordered" evidence="18">
    <location>
        <begin position="858"/>
        <end position="916"/>
    </location>
</feature>
<comment type="subcellular location">
    <subcellularLocation>
        <location evidence="16">Cell membrane</location>
        <topology evidence="16">Peripheral membrane protein</topology>
        <orientation evidence="16">Cytoplasmic side</orientation>
    </subcellularLocation>
    <subcellularLocation>
        <location evidence="16">Cytoplasm</location>
    </subcellularLocation>
    <text evidence="16">Distribution is 50-50.</text>
</comment>
<dbReference type="Pfam" id="PF02810">
    <property type="entry name" value="SEC-C"/>
    <property type="match status" value="1"/>
</dbReference>
<dbReference type="SUPFAM" id="SSF52540">
    <property type="entry name" value="P-loop containing nucleoside triphosphate hydrolases"/>
    <property type="match status" value="2"/>
</dbReference>
<dbReference type="PANTHER" id="PTHR30612">
    <property type="entry name" value="SECA INNER MEMBRANE COMPONENT OF SEC PROTEIN SECRETION SYSTEM"/>
    <property type="match status" value="1"/>
</dbReference>
<feature type="domain" description="Helicase C-terminal" evidence="20">
    <location>
        <begin position="450"/>
        <end position="651"/>
    </location>
</feature>
<feature type="compositionally biased region" description="Basic and acidic residues" evidence="18">
    <location>
        <begin position="858"/>
        <end position="868"/>
    </location>
</feature>
<dbReference type="GO" id="GO:0065002">
    <property type="term" value="P:intracellular protein transmembrane transport"/>
    <property type="evidence" value="ECO:0007669"/>
    <property type="project" value="UniProtKB-UniRule"/>
</dbReference>
<evidence type="ECO:0000259" key="21">
    <source>
        <dbReference type="PROSITE" id="PS51196"/>
    </source>
</evidence>
<evidence type="ECO:0000256" key="1">
    <source>
        <dbReference type="ARBA" id="ARBA00001947"/>
    </source>
</evidence>
<dbReference type="EMBL" id="QNRY01000002">
    <property type="protein sequence ID" value="RBP66901.1"/>
    <property type="molecule type" value="Genomic_DNA"/>
</dbReference>
<keyword evidence="3 16" id="KW-0813">Transport</keyword>
<dbReference type="Pfam" id="PF07517">
    <property type="entry name" value="SecA_DEAD"/>
    <property type="match status" value="1"/>
</dbReference>
<dbReference type="Pfam" id="PF07516">
    <property type="entry name" value="SecA_SW"/>
    <property type="match status" value="1"/>
</dbReference>
<dbReference type="Pfam" id="PF01043">
    <property type="entry name" value="SecA_PP_bind"/>
    <property type="match status" value="1"/>
</dbReference>
<dbReference type="GO" id="GO:0005829">
    <property type="term" value="C:cytosol"/>
    <property type="evidence" value="ECO:0007669"/>
    <property type="project" value="TreeGrafter"/>
</dbReference>
<dbReference type="PROSITE" id="PS51192">
    <property type="entry name" value="HELICASE_ATP_BIND_1"/>
    <property type="match status" value="1"/>
</dbReference>
<evidence type="ECO:0000256" key="8">
    <source>
        <dbReference type="ARBA" id="ARBA00022741"/>
    </source>
</evidence>
<keyword evidence="8 16" id="KW-0547">Nucleotide-binding</keyword>
<keyword evidence="6" id="KW-0997">Cell inner membrane</keyword>
<dbReference type="InterPro" id="IPR011116">
    <property type="entry name" value="SecA_Wing/Scaffold"/>
</dbReference>
<dbReference type="NCBIfam" id="TIGR00963">
    <property type="entry name" value="secA"/>
    <property type="match status" value="1"/>
</dbReference>
<evidence type="ECO:0000313" key="22">
    <source>
        <dbReference type="EMBL" id="RBP66901.1"/>
    </source>
</evidence>
<dbReference type="FunFam" id="3.90.1440.10:FF:000001">
    <property type="entry name" value="Preprotein translocase subunit SecA"/>
    <property type="match status" value="1"/>
</dbReference>
<reference evidence="22 23" key="1">
    <citation type="submission" date="2018-06" db="EMBL/GenBank/DDBJ databases">
        <title>Genomic Encyclopedia of Type Strains, Phase IV (KMG-IV): sequencing the most valuable type-strain genomes for metagenomic binning, comparative biology and taxonomic classification.</title>
        <authorList>
            <person name="Goeker M."/>
        </authorList>
    </citation>
    <scope>NUCLEOTIDE SEQUENCE [LARGE SCALE GENOMIC DNA]</scope>
    <source>
        <strain evidence="22 23">DSM 30166</strain>
    </source>
</reference>